<dbReference type="EMBL" id="AZHD01000002">
    <property type="protein sequence ID" value="OAA66670.1"/>
    <property type="molecule type" value="Genomic_DNA"/>
</dbReference>
<gene>
    <name evidence="3" type="ORF">SPI_01246</name>
</gene>
<feature type="domain" description="DUF8021" evidence="2">
    <location>
        <begin position="156"/>
        <end position="259"/>
    </location>
</feature>
<accession>A0A162MTF5</accession>
<evidence type="ECO:0000256" key="1">
    <source>
        <dbReference type="SAM" id="SignalP"/>
    </source>
</evidence>
<keyword evidence="1" id="KW-0732">Signal</keyword>
<proteinExistence type="predicted"/>
<evidence type="ECO:0000259" key="2">
    <source>
        <dbReference type="Pfam" id="PF26061"/>
    </source>
</evidence>
<evidence type="ECO:0000313" key="4">
    <source>
        <dbReference type="Proteomes" id="UP000076874"/>
    </source>
</evidence>
<evidence type="ECO:0000313" key="3">
    <source>
        <dbReference type="EMBL" id="OAA66670.1"/>
    </source>
</evidence>
<feature type="signal peptide" evidence="1">
    <location>
        <begin position="1"/>
        <end position="20"/>
    </location>
</feature>
<dbReference type="STRING" id="1081102.A0A162MTF5"/>
<organism evidence="3 4">
    <name type="scientific">Niveomyces insectorum RCEF 264</name>
    <dbReference type="NCBI Taxonomy" id="1081102"/>
    <lineage>
        <taxon>Eukaryota</taxon>
        <taxon>Fungi</taxon>
        <taxon>Dikarya</taxon>
        <taxon>Ascomycota</taxon>
        <taxon>Pezizomycotina</taxon>
        <taxon>Sordariomycetes</taxon>
        <taxon>Hypocreomycetidae</taxon>
        <taxon>Hypocreales</taxon>
        <taxon>Cordycipitaceae</taxon>
        <taxon>Niveomyces</taxon>
    </lineage>
</organism>
<feature type="chain" id="PRO_5007837483" description="DUF8021 domain-containing protein" evidence="1">
    <location>
        <begin position="21"/>
        <end position="265"/>
    </location>
</feature>
<keyword evidence="4" id="KW-1185">Reference proteome</keyword>
<protein>
    <recommendedName>
        <fullName evidence="2">DUF8021 domain-containing protein</fullName>
    </recommendedName>
</protein>
<dbReference type="AlphaFoldDB" id="A0A162MTF5"/>
<comment type="caution">
    <text evidence="3">The sequence shown here is derived from an EMBL/GenBank/DDBJ whole genome shotgun (WGS) entry which is preliminary data.</text>
</comment>
<dbReference type="Pfam" id="PF26061">
    <property type="entry name" value="DUF8021"/>
    <property type="match status" value="1"/>
</dbReference>
<dbReference type="OrthoDB" id="3515051at2759"/>
<dbReference type="InterPro" id="IPR058334">
    <property type="entry name" value="DUF8021"/>
</dbReference>
<name>A0A162MTF5_9HYPO</name>
<reference evidence="3 4" key="1">
    <citation type="journal article" date="2016" name="Genome Biol. Evol.">
        <title>Divergent and convergent evolution of fungal pathogenicity.</title>
        <authorList>
            <person name="Shang Y."/>
            <person name="Xiao G."/>
            <person name="Zheng P."/>
            <person name="Cen K."/>
            <person name="Zhan S."/>
            <person name="Wang C."/>
        </authorList>
    </citation>
    <scope>NUCLEOTIDE SEQUENCE [LARGE SCALE GENOMIC DNA]</scope>
    <source>
        <strain evidence="3 4">RCEF 264</strain>
    </source>
</reference>
<dbReference type="Proteomes" id="UP000076874">
    <property type="component" value="Unassembled WGS sequence"/>
</dbReference>
<sequence>MIFSPIFLAACAGLVSQAVADCSRSMLQEATAGYLAAVAAGKQTFAALGTDKVEYVENGSEADITKGILSQAIHIDFNVTLYDTTQCASYTEIVSADAKHPYVIGSRLAFDANNKVNRIDQNVCTSFNGHKDWAFDATGTLRAIKKENWDIIPEAKRDTRDAIQKAADAYIDGLGDSGIKQPVAASCVMLEGGSARTGCALSFGKQTAKITDRRYTIDEEVGGVDVFHPFPYLDKAVGKPTTTNNLIKVQGGSILIVHEDTVILS</sequence>